<reference evidence="5 6" key="1">
    <citation type="submission" date="2019-12" db="EMBL/GenBank/DDBJ databases">
        <authorList>
            <person name="Dong K."/>
        </authorList>
    </citation>
    <scope>NUCLEOTIDE SEQUENCE [LARGE SCALE GENOMIC DNA]</scope>
    <source>
        <strain evidence="5 6">JCM 31225</strain>
    </source>
</reference>
<feature type="domain" description="Amylopullulanase X25" evidence="4">
    <location>
        <begin position="160"/>
        <end position="217"/>
    </location>
</feature>
<dbReference type="Pfam" id="PF22058">
    <property type="entry name" value="X25_BaPul_like"/>
    <property type="match status" value="1"/>
</dbReference>
<proteinExistence type="predicted"/>
<evidence type="ECO:0000313" key="6">
    <source>
        <dbReference type="Proteomes" id="UP000435036"/>
    </source>
</evidence>
<feature type="signal peptide" evidence="1">
    <location>
        <begin position="1"/>
        <end position="20"/>
    </location>
</feature>
<dbReference type="Pfam" id="PF16411">
    <property type="entry name" value="SusF_SusE"/>
    <property type="match status" value="1"/>
</dbReference>
<dbReference type="AlphaFoldDB" id="A0A6N8L2H2"/>
<organism evidence="5 6">
    <name type="scientific">Sphingobacterium humi</name>
    <dbReference type="NCBI Taxonomy" id="1796905"/>
    <lineage>
        <taxon>Bacteria</taxon>
        <taxon>Pseudomonadati</taxon>
        <taxon>Bacteroidota</taxon>
        <taxon>Sphingobacteriia</taxon>
        <taxon>Sphingobacteriales</taxon>
        <taxon>Sphingobacteriaceae</taxon>
        <taxon>Sphingobacterium</taxon>
    </lineage>
</organism>
<feature type="chain" id="PRO_5027063935" evidence="1">
    <location>
        <begin position="21"/>
        <end position="339"/>
    </location>
</feature>
<accession>A0A6N8L2H2</accession>
<feature type="domain" description="SusE outer membrane protein" evidence="2">
    <location>
        <begin position="24"/>
        <end position="129"/>
    </location>
</feature>
<name>A0A6N8L2H2_9SPHI</name>
<dbReference type="CDD" id="cd12967">
    <property type="entry name" value="CBM_SusE-F_like_u1"/>
    <property type="match status" value="1"/>
</dbReference>
<protein>
    <submittedName>
        <fullName evidence="5">SusF/SusE family outer membrane protein</fullName>
    </submittedName>
</protein>
<dbReference type="EMBL" id="WSQA01000017">
    <property type="protein sequence ID" value="MVZ63935.1"/>
    <property type="molecule type" value="Genomic_DNA"/>
</dbReference>
<dbReference type="CDD" id="cd12956">
    <property type="entry name" value="CBM_SusE-F_like"/>
    <property type="match status" value="1"/>
</dbReference>
<dbReference type="Pfam" id="PF14292">
    <property type="entry name" value="SusE"/>
    <property type="match status" value="1"/>
</dbReference>
<dbReference type="InterPro" id="IPR054409">
    <property type="entry name" value="X25_BaPul-like"/>
</dbReference>
<dbReference type="RefSeq" id="WP_160370650.1">
    <property type="nucleotide sequence ID" value="NZ_WSQA01000017.1"/>
</dbReference>
<dbReference type="GO" id="GO:2001070">
    <property type="term" value="F:starch binding"/>
    <property type="evidence" value="ECO:0007669"/>
    <property type="project" value="InterPro"/>
</dbReference>
<comment type="caution">
    <text evidence="5">The sequence shown here is derived from an EMBL/GenBank/DDBJ whole genome shotgun (WGS) entry which is preliminary data.</text>
</comment>
<dbReference type="OrthoDB" id="975117at2"/>
<feature type="domain" description="Outer membrane protein SusF/SusE-like C-terminal" evidence="3">
    <location>
        <begin position="252"/>
        <end position="335"/>
    </location>
</feature>
<dbReference type="InterPro" id="IPR032187">
    <property type="entry name" value="SusF/SusE-like_C"/>
</dbReference>
<dbReference type="Proteomes" id="UP000435036">
    <property type="component" value="Unassembled WGS sequence"/>
</dbReference>
<keyword evidence="1" id="KW-0732">Signal</keyword>
<keyword evidence="6" id="KW-1185">Reference proteome</keyword>
<evidence type="ECO:0000259" key="2">
    <source>
        <dbReference type="Pfam" id="PF14292"/>
    </source>
</evidence>
<dbReference type="Gene3D" id="2.60.40.3620">
    <property type="match status" value="2"/>
</dbReference>
<evidence type="ECO:0000256" key="1">
    <source>
        <dbReference type="SAM" id="SignalP"/>
    </source>
</evidence>
<evidence type="ECO:0000259" key="4">
    <source>
        <dbReference type="Pfam" id="PF22058"/>
    </source>
</evidence>
<dbReference type="PROSITE" id="PS51257">
    <property type="entry name" value="PROKAR_LIPOPROTEIN"/>
    <property type="match status" value="1"/>
</dbReference>
<dbReference type="InterPro" id="IPR025970">
    <property type="entry name" value="SusE"/>
</dbReference>
<gene>
    <name evidence="5" type="ORF">GQF63_18080</name>
</gene>
<dbReference type="GO" id="GO:0019867">
    <property type="term" value="C:outer membrane"/>
    <property type="evidence" value="ECO:0007669"/>
    <property type="project" value="InterPro"/>
</dbReference>
<sequence length="339" mass="35918">MNLLTKLLLFLSLSSLLFSACEKEEVRTIAGAGQSGSLTGSATAVALSKEKLNDKVIDFTHTASDFGYPAGITYSLQFGEKGSNFASPREVVLANGVTTKSYTGMEFNNLLLSMNLPLESDSQVEVRLKSSISAAIAVYSNVVTITSRPIPLTSWIYIPGDYQGWNPATADSLVSITGNGVYTGVIHFPAGKSGFKITTKKNWDVNFGDGGNGTISATGGNFMAPAAGGTMLLTMDMNSNTWTMEPAVIWGMIGDAVPGSNWSVDSDMKLVNDGKGNYVSTLTLNTGEFKFRKNHDWGTNLGGSNGSLTLGGGNIKITEAGSYTVSMNPTELTYTLVKN</sequence>
<evidence type="ECO:0000259" key="3">
    <source>
        <dbReference type="Pfam" id="PF16411"/>
    </source>
</evidence>
<evidence type="ECO:0000313" key="5">
    <source>
        <dbReference type="EMBL" id="MVZ63935.1"/>
    </source>
</evidence>